<sequence length="118" mass="13703">MRDLSWTWGTLTTEKTLMAAIKEVIRERVVKARLNGVTIFHTMRERRVMPLAQRRKSMWLYSGPYDPDRAFAEELPEDDVYSWLMMVLKGADQAEIRALAPFDYKSTPNLVLVLALDV</sequence>
<dbReference type="Proteomes" id="UP000275267">
    <property type="component" value="Unassembled WGS sequence"/>
</dbReference>
<accession>A0A3L6TNL0</accession>
<dbReference type="EMBL" id="PQIB02000001">
    <property type="protein sequence ID" value="RLN41819.1"/>
    <property type="molecule type" value="Genomic_DNA"/>
</dbReference>
<evidence type="ECO:0000313" key="1">
    <source>
        <dbReference type="EMBL" id="RLN41819.1"/>
    </source>
</evidence>
<dbReference type="AlphaFoldDB" id="A0A3L6TNL0"/>
<keyword evidence="2" id="KW-1185">Reference proteome</keyword>
<gene>
    <name evidence="1" type="ORF">C2845_PM01G46480</name>
</gene>
<evidence type="ECO:0000313" key="2">
    <source>
        <dbReference type="Proteomes" id="UP000275267"/>
    </source>
</evidence>
<proteinExistence type="predicted"/>
<protein>
    <submittedName>
        <fullName evidence="1">Uncharacterized protein</fullName>
    </submittedName>
</protein>
<organism evidence="1 2">
    <name type="scientific">Panicum miliaceum</name>
    <name type="common">Proso millet</name>
    <name type="synonym">Broomcorn millet</name>
    <dbReference type="NCBI Taxonomy" id="4540"/>
    <lineage>
        <taxon>Eukaryota</taxon>
        <taxon>Viridiplantae</taxon>
        <taxon>Streptophyta</taxon>
        <taxon>Embryophyta</taxon>
        <taxon>Tracheophyta</taxon>
        <taxon>Spermatophyta</taxon>
        <taxon>Magnoliopsida</taxon>
        <taxon>Liliopsida</taxon>
        <taxon>Poales</taxon>
        <taxon>Poaceae</taxon>
        <taxon>PACMAD clade</taxon>
        <taxon>Panicoideae</taxon>
        <taxon>Panicodae</taxon>
        <taxon>Paniceae</taxon>
        <taxon>Panicinae</taxon>
        <taxon>Panicum</taxon>
        <taxon>Panicum sect. Panicum</taxon>
    </lineage>
</organism>
<dbReference type="PANTHER" id="PTHR33026:SF7">
    <property type="entry name" value="OS03G0100275 PROTEIN"/>
    <property type="match status" value="1"/>
</dbReference>
<dbReference type="PANTHER" id="PTHR33026">
    <property type="entry name" value="OS06G0360600 PROTEIN"/>
    <property type="match status" value="1"/>
</dbReference>
<name>A0A3L6TNL0_PANMI</name>
<reference evidence="2" key="1">
    <citation type="journal article" date="2019" name="Nat. Commun.">
        <title>The genome of broomcorn millet.</title>
        <authorList>
            <person name="Zou C."/>
            <person name="Miki D."/>
            <person name="Li D."/>
            <person name="Tang Q."/>
            <person name="Xiao L."/>
            <person name="Rajput S."/>
            <person name="Deng P."/>
            <person name="Jia W."/>
            <person name="Huang R."/>
            <person name="Zhang M."/>
            <person name="Sun Y."/>
            <person name="Hu J."/>
            <person name="Fu X."/>
            <person name="Schnable P.S."/>
            <person name="Li F."/>
            <person name="Zhang H."/>
            <person name="Feng B."/>
            <person name="Zhu X."/>
            <person name="Liu R."/>
            <person name="Schnable J.C."/>
            <person name="Zhu J.-K."/>
            <person name="Zhang H."/>
        </authorList>
    </citation>
    <scope>NUCLEOTIDE SEQUENCE [LARGE SCALE GENOMIC DNA]</scope>
</reference>
<comment type="caution">
    <text evidence="1">The sequence shown here is derived from an EMBL/GenBank/DDBJ whole genome shotgun (WGS) entry which is preliminary data.</text>
</comment>